<reference evidence="7" key="3">
    <citation type="submission" date="2025-09" db="UniProtKB">
        <authorList>
            <consortium name="Ensembl"/>
        </authorList>
    </citation>
    <scope>IDENTIFICATION</scope>
    <source>
        <strain evidence="7">broiler</strain>
    </source>
</reference>
<dbReference type="InterPro" id="IPR032282">
    <property type="entry name" value="HAGH_C"/>
</dbReference>
<evidence type="ECO:0000259" key="6">
    <source>
        <dbReference type="SMART" id="SM00849"/>
    </source>
</evidence>
<organism evidence="7 8">
    <name type="scientific">Gallus gallus</name>
    <name type="common">Chicken</name>
    <dbReference type="NCBI Taxonomy" id="9031"/>
    <lineage>
        <taxon>Eukaryota</taxon>
        <taxon>Metazoa</taxon>
        <taxon>Chordata</taxon>
        <taxon>Craniata</taxon>
        <taxon>Vertebrata</taxon>
        <taxon>Euteleostomi</taxon>
        <taxon>Archelosauria</taxon>
        <taxon>Archosauria</taxon>
        <taxon>Dinosauria</taxon>
        <taxon>Saurischia</taxon>
        <taxon>Theropoda</taxon>
        <taxon>Coelurosauria</taxon>
        <taxon>Aves</taxon>
        <taxon>Neognathae</taxon>
        <taxon>Galloanserae</taxon>
        <taxon>Galliformes</taxon>
        <taxon>Phasianidae</taxon>
        <taxon>Phasianinae</taxon>
        <taxon>Gallus</taxon>
    </lineage>
</organism>
<dbReference type="InterPro" id="IPR035680">
    <property type="entry name" value="Clx_II_MBL"/>
</dbReference>
<dbReference type="PANTHER" id="PTHR11935">
    <property type="entry name" value="BETA LACTAMASE DOMAIN"/>
    <property type="match status" value="1"/>
</dbReference>
<dbReference type="AlphaFoldDB" id="A0A8V0Z6Y5"/>
<dbReference type="Gene3D" id="3.60.15.10">
    <property type="entry name" value="Ribonuclease Z/Hydroxyacylglutathione hydrolase-like"/>
    <property type="match status" value="1"/>
</dbReference>
<dbReference type="PANTHER" id="PTHR11935:SF77">
    <property type="entry name" value="HYDROXYACYLGLUTATHIONE HYDROLASE-LIKE PROTEIN"/>
    <property type="match status" value="1"/>
</dbReference>
<evidence type="ECO:0000256" key="5">
    <source>
        <dbReference type="ARBA" id="ARBA00022833"/>
    </source>
</evidence>
<dbReference type="OrthoDB" id="515692at2759"/>
<gene>
    <name evidence="7" type="primary">HAGHL</name>
</gene>
<evidence type="ECO:0007829" key="9">
    <source>
        <dbReference type="PeptideAtlas" id="A0A8V0Z6Y5"/>
    </source>
</evidence>
<dbReference type="Pfam" id="PF16123">
    <property type="entry name" value="HAGH_C"/>
    <property type="match status" value="1"/>
</dbReference>
<dbReference type="GO" id="GO:0046872">
    <property type="term" value="F:metal ion binding"/>
    <property type="evidence" value="ECO:0007669"/>
    <property type="project" value="UniProtKB-KW"/>
</dbReference>
<dbReference type="GeneTree" id="ENSGT00940000161924"/>
<dbReference type="Proteomes" id="UP000000539">
    <property type="component" value="Chromosome 14"/>
</dbReference>
<dbReference type="GO" id="GO:0004416">
    <property type="term" value="F:hydroxyacylglutathione hydrolase activity"/>
    <property type="evidence" value="ECO:0007669"/>
    <property type="project" value="InterPro"/>
</dbReference>
<dbReference type="SUPFAM" id="SSF56281">
    <property type="entry name" value="Metallo-hydrolase/oxidoreductase"/>
    <property type="match status" value="1"/>
</dbReference>
<evidence type="ECO:0000256" key="4">
    <source>
        <dbReference type="ARBA" id="ARBA00022801"/>
    </source>
</evidence>
<protein>
    <submittedName>
        <fullName evidence="7">Hydroxyacylglutathione hydrolase like</fullName>
    </submittedName>
</protein>
<evidence type="ECO:0000256" key="3">
    <source>
        <dbReference type="ARBA" id="ARBA00022723"/>
    </source>
</evidence>
<keyword evidence="8" id="KW-1185">Reference proteome</keyword>
<dbReference type="CDD" id="cd07723">
    <property type="entry name" value="hydroxyacylglutathione_hydrolase_MBL-fold"/>
    <property type="match status" value="1"/>
</dbReference>
<feature type="domain" description="Metallo-beta-lactamase" evidence="6">
    <location>
        <begin position="11"/>
        <end position="160"/>
    </location>
</feature>
<dbReference type="InterPro" id="IPR017782">
    <property type="entry name" value="Hydroxyacylglutathione_Hdrlase"/>
</dbReference>
<dbReference type="Ensembl" id="ENSGALT00010045043.1">
    <property type="protein sequence ID" value="ENSGALP00010026910.1"/>
    <property type="gene ID" value="ENSGALG00010018607.1"/>
</dbReference>
<evidence type="ECO:0000313" key="7">
    <source>
        <dbReference type="Ensembl" id="ENSGALP00010026910.1"/>
    </source>
</evidence>
<evidence type="ECO:0000313" key="8">
    <source>
        <dbReference type="Proteomes" id="UP000000539"/>
    </source>
</evidence>
<proteinExistence type="evidence at protein level"/>
<sequence>MKVKVISVLEDNYMYLVIEESTRDAVAVDAAVPKRLLEIVRKEDVVLRAVLITHHHCPFVGVPGAHCPVLSPSRAQRSSLSPQFGAIRVRCLFTPCHTKGHMCYFMWEDGSLDAPALFSGDTLFVGGCGQFLEGTAEQMYTNLTQVLGDLPKETKVFCGHECTVRNLKFALKVEPENEAVKKKLAWARQRDDEDLPTVPSTLQEEFLYNPFLRVTEEAVQKFTGRKEPVEVLRALRTEKDNFKKPKERPHPQAMLAFDWGLFAPFLEKK</sequence>
<comment type="similarity">
    <text evidence="2">Belongs to the metallo-beta-lactamase superfamily. Glyoxalase II family.</text>
</comment>
<name>A0A8V0Z6Y5_CHICK</name>
<dbReference type="NCBIfam" id="TIGR03413">
    <property type="entry name" value="GSH_gloB"/>
    <property type="match status" value="1"/>
</dbReference>
<accession>A0A8V0Z6Y5</accession>
<dbReference type="SMART" id="SM00849">
    <property type="entry name" value="Lactamase_B"/>
    <property type="match status" value="1"/>
</dbReference>
<keyword evidence="5" id="KW-0862">Zinc</keyword>
<keyword evidence="4" id="KW-0378">Hydrolase</keyword>
<reference evidence="7" key="2">
    <citation type="submission" date="2025-08" db="UniProtKB">
        <authorList>
            <consortium name="Ensembl"/>
        </authorList>
    </citation>
    <scope>IDENTIFICATION</scope>
    <source>
        <strain evidence="7">broiler</strain>
    </source>
</reference>
<dbReference type="InterPro" id="IPR036866">
    <property type="entry name" value="RibonucZ/Hydroxyglut_hydro"/>
</dbReference>
<evidence type="ECO:0000256" key="2">
    <source>
        <dbReference type="ARBA" id="ARBA00006759"/>
    </source>
</evidence>
<comment type="cofactor">
    <cofactor evidence="1">
        <name>Zn(2+)</name>
        <dbReference type="ChEBI" id="CHEBI:29105"/>
    </cofactor>
</comment>
<keyword evidence="3" id="KW-0479">Metal-binding</keyword>
<reference evidence="7" key="1">
    <citation type="submission" date="2020-11" db="EMBL/GenBank/DDBJ databases">
        <title>Gallus gallus (Chicken) genome, bGalGal1, GRCg7b, maternal haplotype autosomes + Z &amp; W.</title>
        <authorList>
            <person name="Warren W."/>
            <person name="Formenti G."/>
            <person name="Fedrigo O."/>
            <person name="Haase B."/>
            <person name="Mountcastle J."/>
            <person name="Balacco J."/>
            <person name="Tracey A."/>
            <person name="Schneider V."/>
            <person name="Okimoto R."/>
            <person name="Cheng H."/>
            <person name="Hawken R."/>
            <person name="Howe K."/>
            <person name="Jarvis E.D."/>
        </authorList>
    </citation>
    <scope>NUCLEOTIDE SEQUENCE [LARGE SCALE GENOMIC DNA]</scope>
    <source>
        <strain evidence="7">Broiler</strain>
    </source>
</reference>
<dbReference type="InterPro" id="IPR001279">
    <property type="entry name" value="Metallo-B-lactamas"/>
</dbReference>
<dbReference type="GO" id="GO:0019243">
    <property type="term" value="P:methylglyoxal catabolic process to D-lactate via S-lactoyl-glutathione"/>
    <property type="evidence" value="ECO:0007669"/>
    <property type="project" value="InterPro"/>
</dbReference>
<evidence type="ECO:0000256" key="1">
    <source>
        <dbReference type="ARBA" id="ARBA00001947"/>
    </source>
</evidence>
<keyword evidence="9" id="KW-1267">Proteomics identification</keyword>